<accession>A0ABV5V3Q1</accession>
<dbReference type="RefSeq" id="WP_141338564.1">
    <property type="nucleotide sequence ID" value="NZ_JBHMAX010000017.1"/>
</dbReference>
<dbReference type="CDD" id="cd00293">
    <property type="entry name" value="USP-like"/>
    <property type="match status" value="1"/>
</dbReference>
<evidence type="ECO:0000256" key="1">
    <source>
        <dbReference type="ARBA" id="ARBA00008791"/>
    </source>
</evidence>
<dbReference type="PRINTS" id="PR01438">
    <property type="entry name" value="UNVRSLSTRESS"/>
</dbReference>
<dbReference type="InterPro" id="IPR006015">
    <property type="entry name" value="Universal_stress_UspA"/>
</dbReference>
<dbReference type="Proteomes" id="UP001589613">
    <property type="component" value="Unassembled WGS sequence"/>
</dbReference>
<organism evidence="3 4">
    <name type="scientific">Ornithinimicrobium kibberense</name>
    <dbReference type="NCBI Taxonomy" id="282060"/>
    <lineage>
        <taxon>Bacteria</taxon>
        <taxon>Bacillati</taxon>
        <taxon>Actinomycetota</taxon>
        <taxon>Actinomycetes</taxon>
        <taxon>Micrococcales</taxon>
        <taxon>Ornithinimicrobiaceae</taxon>
        <taxon>Ornithinimicrobium</taxon>
    </lineage>
</organism>
<dbReference type="PANTHER" id="PTHR46268">
    <property type="entry name" value="STRESS RESPONSE PROTEIN NHAX"/>
    <property type="match status" value="1"/>
</dbReference>
<evidence type="ECO:0000313" key="4">
    <source>
        <dbReference type="Proteomes" id="UP001589613"/>
    </source>
</evidence>
<sequence length="144" mass="15257">MSYSKILVPVAPGHGDEAGRAMEVARSLRSPDGAITVVTVLEELPRYLGADVFALEPAIEESQQTAVQAIVDEFGGTDVEVVTLNGHPARSIVELARTEGFDCIVIPSAQPGWEHFLLGSTASGVVRHARCSVHVVRTPEVAGD</sequence>
<evidence type="ECO:0000313" key="3">
    <source>
        <dbReference type="EMBL" id="MFB9732360.1"/>
    </source>
</evidence>
<dbReference type="Pfam" id="PF00582">
    <property type="entry name" value="Usp"/>
    <property type="match status" value="1"/>
</dbReference>
<comment type="caution">
    <text evidence="3">The sequence shown here is derived from an EMBL/GenBank/DDBJ whole genome shotgun (WGS) entry which is preliminary data.</text>
</comment>
<name>A0ABV5V3Q1_9MICO</name>
<keyword evidence="4" id="KW-1185">Reference proteome</keyword>
<dbReference type="PANTHER" id="PTHR46268:SF6">
    <property type="entry name" value="UNIVERSAL STRESS PROTEIN UP12"/>
    <property type="match status" value="1"/>
</dbReference>
<feature type="domain" description="UspA" evidence="2">
    <location>
        <begin position="3"/>
        <end position="137"/>
    </location>
</feature>
<protein>
    <submittedName>
        <fullName evidence="3">Universal stress protein</fullName>
    </submittedName>
</protein>
<dbReference type="InterPro" id="IPR014729">
    <property type="entry name" value="Rossmann-like_a/b/a_fold"/>
</dbReference>
<dbReference type="EMBL" id="JBHMAX010000017">
    <property type="protein sequence ID" value="MFB9732360.1"/>
    <property type="molecule type" value="Genomic_DNA"/>
</dbReference>
<gene>
    <name evidence="3" type="ORF">ACFFN0_09920</name>
</gene>
<comment type="similarity">
    <text evidence="1">Belongs to the universal stress protein A family.</text>
</comment>
<dbReference type="SUPFAM" id="SSF52402">
    <property type="entry name" value="Adenine nucleotide alpha hydrolases-like"/>
    <property type="match status" value="1"/>
</dbReference>
<evidence type="ECO:0000259" key="2">
    <source>
        <dbReference type="Pfam" id="PF00582"/>
    </source>
</evidence>
<dbReference type="InterPro" id="IPR006016">
    <property type="entry name" value="UspA"/>
</dbReference>
<proteinExistence type="inferred from homology"/>
<reference evidence="3 4" key="1">
    <citation type="submission" date="2024-09" db="EMBL/GenBank/DDBJ databases">
        <authorList>
            <person name="Sun Q."/>
            <person name="Mori K."/>
        </authorList>
    </citation>
    <scope>NUCLEOTIDE SEQUENCE [LARGE SCALE GENOMIC DNA]</scope>
    <source>
        <strain evidence="3 4">JCM 12763</strain>
    </source>
</reference>
<dbReference type="Gene3D" id="3.40.50.620">
    <property type="entry name" value="HUPs"/>
    <property type="match status" value="1"/>
</dbReference>